<evidence type="ECO:0000313" key="1">
    <source>
        <dbReference type="EMBL" id="KAJ4165822.1"/>
    </source>
</evidence>
<reference evidence="1" key="1">
    <citation type="journal article" date="2023" name="Access Microbiol">
        <title>De-novo genome assembly for Akanthomyces muscarius, a biocontrol agent of insect agricultural pests.</title>
        <authorList>
            <person name="Erdos Z."/>
            <person name="Studholme D.J."/>
            <person name="Raymond B."/>
            <person name="Sharma M."/>
        </authorList>
    </citation>
    <scope>NUCLEOTIDE SEQUENCE</scope>
    <source>
        <strain evidence="1">Ve6</strain>
    </source>
</reference>
<proteinExistence type="predicted"/>
<dbReference type="AlphaFoldDB" id="A0A9W8QSX7"/>
<gene>
    <name evidence="1" type="ORF">LMH87_007435</name>
</gene>
<keyword evidence="2" id="KW-1185">Reference proteome</keyword>
<sequence>MPSVYTRVLYICDPITTAPAPFVTSNFPPQPISRTPYDLFFPNGLGPSSCFSHLTFLDCAYTLHSRNSMR</sequence>
<name>A0A9W8QSX7_AKAMU</name>
<accession>A0A9W8QSX7</accession>
<organism evidence="1 2">
    <name type="scientific">Akanthomyces muscarius</name>
    <name type="common">Entomopathogenic fungus</name>
    <name type="synonym">Lecanicillium muscarium</name>
    <dbReference type="NCBI Taxonomy" id="2231603"/>
    <lineage>
        <taxon>Eukaryota</taxon>
        <taxon>Fungi</taxon>
        <taxon>Dikarya</taxon>
        <taxon>Ascomycota</taxon>
        <taxon>Pezizomycotina</taxon>
        <taxon>Sordariomycetes</taxon>
        <taxon>Hypocreomycetidae</taxon>
        <taxon>Hypocreales</taxon>
        <taxon>Cordycipitaceae</taxon>
        <taxon>Akanthomyces</taxon>
    </lineage>
</organism>
<dbReference type="Proteomes" id="UP001144673">
    <property type="component" value="Chromosome 1"/>
</dbReference>
<dbReference type="EMBL" id="JAJHUN010000001">
    <property type="protein sequence ID" value="KAJ4165822.1"/>
    <property type="molecule type" value="Genomic_DNA"/>
</dbReference>
<dbReference type="RefSeq" id="XP_056060737.1">
    <property type="nucleotide sequence ID" value="XM_056192525.1"/>
</dbReference>
<evidence type="ECO:0000313" key="2">
    <source>
        <dbReference type="Proteomes" id="UP001144673"/>
    </source>
</evidence>
<comment type="caution">
    <text evidence="1">The sequence shown here is derived from an EMBL/GenBank/DDBJ whole genome shotgun (WGS) entry which is preliminary data.</text>
</comment>
<dbReference type="GeneID" id="80894594"/>
<protein>
    <submittedName>
        <fullName evidence="1">Uncharacterized protein</fullName>
    </submittedName>
</protein>
<dbReference type="KEGG" id="amus:LMH87_007435"/>